<keyword evidence="2 4" id="KW-0378">Hydrolase</keyword>
<dbReference type="EC" id="3.1.6.1" evidence="4"/>
<dbReference type="Proteomes" id="UP000316213">
    <property type="component" value="Unassembled WGS sequence"/>
</dbReference>
<reference evidence="4 5" key="1">
    <citation type="submission" date="2019-02" db="EMBL/GenBank/DDBJ databases">
        <title>Deep-cultivation of Planctomycetes and their phenomic and genomic characterization uncovers novel biology.</title>
        <authorList>
            <person name="Wiegand S."/>
            <person name="Jogler M."/>
            <person name="Boedeker C."/>
            <person name="Pinto D."/>
            <person name="Vollmers J."/>
            <person name="Rivas-Marin E."/>
            <person name="Kohn T."/>
            <person name="Peeters S.H."/>
            <person name="Heuer A."/>
            <person name="Rast P."/>
            <person name="Oberbeckmann S."/>
            <person name="Bunk B."/>
            <person name="Jeske O."/>
            <person name="Meyerdierks A."/>
            <person name="Storesund J.E."/>
            <person name="Kallscheuer N."/>
            <person name="Luecker S."/>
            <person name="Lage O.M."/>
            <person name="Pohl T."/>
            <person name="Merkel B.J."/>
            <person name="Hornburger P."/>
            <person name="Mueller R.-W."/>
            <person name="Bruemmer F."/>
            <person name="Labrenz M."/>
            <person name="Spormann A.M."/>
            <person name="Op Den Camp H."/>
            <person name="Overmann J."/>
            <person name="Amann R."/>
            <person name="Jetten M.S.M."/>
            <person name="Mascher T."/>
            <person name="Medema M.H."/>
            <person name="Devos D.P."/>
            <person name="Kaster A.-K."/>
            <person name="Ovreas L."/>
            <person name="Rohde M."/>
            <person name="Galperin M.Y."/>
            <person name="Jogler C."/>
        </authorList>
    </citation>
    <scope>NUCLEOTIDE SEQUENCE [LARGE SCALE GENOMIC DNA]</scope>
    <source>
        <strain evidence="4 5">Pla100</strain>
    </source>
</reference>
<dbReference type="AlphaFoldDB" id="A0A5C6AHB5"/>
<accession>A0A5C6AHB5</accession>
<dbReference type="InterPro" id="IPR000917">
    <property type="entry name" value="Sulfatase_N"/>
</dbReference>
<dbReference type="Pfam" id="PF00884">
    <property type="entry name" value="Sulfatase"/>
    <property type="match status" value="1"/>
</dbReference>
<dbReference type="PANTHER" id="PTHR42693">
    <property type="entry name" value="ARYLSULFATASE FAMILY MEMBER"/>
    <property type="match status" value="1"/>
</dbReference>
<evidence type="ECO:0000313" key="4">
    <source>
        <dbReference type="EMBL" id="TWT98860.1"/>
    </source>
</evidence>
<dbReference type="InterPro" id="IPR050738">
    <property type="entry name" value="Sulfatase"/>
</dbReference>
<evidence type="ECO:0000256" key="1">
    <source>
        <dbReference type="ARBA" id="ARBA00008779"/>
    </source>
</evidence>
<evidence type="ECO:0000259" key="3">
    <source>
        <dbReference type="Pfam" id="PF00884"/>
    </source>
</evidence>
<evidence type="ECO:0000313" key="5">
    <source>
        <dbReference type="Proteomes" id="UP000316213"/>
    </source>
</evidence>
<dbReference type="InterPro" id="IPR017850">
    <property type="entry name" value="Alkaline_phosphatase_core_sf"/>
</dbReference>
<organism evidence="4 5">
    <name type="scientific">Neorhodopirellula pilleata</name>
    <dbReference type="NCBI Taxonomy" id="2714738"/>
    <lineage>
        <taxon>Bacteria</taxon>
        <taxon>Pseudomonadati</taxon>
        <taxon>Planctomycetota</taxon>
        <taxon>Planctomycetia</taxon>
        <taxon>Pirellulales</taxon>
        <taxon>Pirellulaceae</taxon>
        <taxon>Neorhodopirellula</taxon>
    </lineage>
</organism>
<comment type="similarity">
    <text evidence="1">Belongs to the sulfatase family.</text>
</comment>
<sequence length="510" mass="57239">MIHRFLTLIVLVALGMPLNVCVRAYADGAPHRDDRPNVVWIIPDDMSANFGCYGENAVETPNVDRLAARGVKFTDAHVTAPVCSTCRSAFITGMYQTTIGAHHHRSGRGELKIQLPEPVRMVPELFQDAGYYTSISGWPAGKPKKGKRGLGKTDYNFEWDESVYDSNDWSGRAPGQPFFAQIQTPGGKLRGKDSNGWAKVRQSAREQFGDVTPLDAVKLPPYYPNHPDVIEDWAAYLDSVRLTDAMVGEVIARLESEGVSDNTIVLFMTDHGISHARGKQFLYDEGTHVPLVIAGPGITSGTVRDDVVEHIDIAALSLAAAGIDVPGWMQARDILADDYKPRQAVFSARDRCDETVDHIRSVRTKDYRYIRNFLPQRPYLQPCAYKDAKAILIAMRQWHDAGKLNPVQEAWFADHRPEEELYDVQADPHQIHNLADDPAHAQTLNEMRERLNQWMVQTNDQGRTPESSEMYDSDMKVYVDGLRGKQGQSEHLETIEENIALMKRWAAEGK</sequence>
<dbReference type="SUPFAM" id="SSF53649">
    <property type="entry name" value="Alkaline phosphatase-like"/>
    <property type="match status" value="1"/>
</dbReference>
<dbReference type="PANTHER" id="PTHR42693:SF53">
    <property type="entry name" value="ENDO-4-O-SULFATASE"/>
    <property type="match status" value="1"/>
</dbReference>
<gene>
    <name evidence="4" type="primary">atsA_22</name>
    <name evidence="4" type="ORF">Pla100_20260</name>
</gene>
<dbReference type="OrthoDB" id="9763613at2"/>
<evidence type="ECO:0000256" key="2">
    <source>
        <dbReference type="ARBA" id="ARBA00022801"/>
    </source>
</evidence>
<dbReference type="Gene3D" id="3.40.720.10">
    <property type="entry name" value="Alkaline Phosphatase, subunit A"/>
    <property type="match status" value="1"/>
</dbReference>
<dbReference type="CDD" id="cd16027">
    <property type="entry name" value="SGSH"/>
    <property type="match status" value="1"/>
</dbReference>
<feature type="domain" description="Sulfatase N-terminal" evidence="3">
    <location>
        <begin position="36"/>
        <end position="323"/>
    </location>
</feature>
<dbReference type="EMBL" id="SJPM01000003">
    <property type="protein sequence ID" value="TWT98860.1"/>
    <property type="molecule type" value="Genomic_DNA"/>
</dbReference>
<keyword evidence="5" id="KW-1185">Reference proteome</keyword>
<dbReference type="GO" id="GO:0004065">
    <property type="term" value="F:arylsulfatase activity"/>
    <property type="evidence" value="ECO:0007669"/>
    <property type="project" value="UniProtKB-EC"/>
</dbReference>
<comment type="caution">
    <text evidence="4">The sequence shown here is derived from an EMBL/GenBank/DDBJ whole genome shotgun (WGS) entry which is preliminary data.</text>
</comment>
<protein>
    <submittedName>
        <fullName evidence="4">Arylsulfatase</fullName>
        <ecNumber evidence="4">3.1.6.1</ecNumber>
    </submittedName>
</protein>
<proteinExistence type="inferred from homology"/>
<name>A0A5C6AHB5_9BACT</name>